<reference evidence="3 4" key="1">
    <citation type="submission" date="2017-01" db="EMBL/GenBank/DDBJ databases">
        <title>Genomic analysis of Xuhuaishuia manganoxidans DY6-4.</title>
        <authorList>
            <person name="Wang X."/>
        </authorList>
    </citation>
    <scope>NUCLEOTIDE SEQUENCE [LARGE SCALE GENOMIC DNA]</scope>
    <source>
        <strain evidence="3 4">DY6-4</strain>
    </source>
</reference>
<feature type="chain" id="PRO_5010592921" description="LPS-assembly protein LptD" evidence="1">
    <location>
        <begin position="20"/>
        <end position="719"/>
    </location>
</feature>
<feature type="domain" description="LptD C-terminal" evidence="2">
    <location>
        <begin position="284"/>
        <end position="644"/>
    </location>
</feature>
<keyword evidence="1" id="KW-0472">Membrane</keyword>
<dbReference type="InterPro" id="IPR020889">
    <property type="entry name" value="LipoPS_assembly_LptD"/>
</dbReference>
<dbReference type="HAMAP" id="MF_01411">
    <property type="entry name" value="LPS_assembly_LptD"/>
    <property type="match status" value="1"/>
</dbReference>
<dbReference type="GO" id="GO:0015920">
    <property type="term" value="P:lipopolysaccharide transport"/>
    <property type="evidence" value="ECO:0007669"/>
    <property type="project" value="InterPro"/>
</dbReference>
<comment type="caution">
    <text evidence="1">Lacks conserved residue(s) required for the propagation of feature annotation.</text>
</comment>
<evidence type="ECO:0000256" key="1">
    <source>
        <dbReference type="HAMAP-Rule" id="MF_01411"/>
    </source>
</evidence>
<dbReference type="GO" id="GO:1990351">
    <property type="term" value="C:transporter complex"/>
    <property type="evidence" value="ECO:0007669"/>
    <property type="project" value="TreeGrafter"/>
</dbReference>
<proteinExistence type="inferred from homology"/>
<gene>
    <name evidence="1" type="primary">lptD</name>
    <name evidence="3" type="ORF">BV394_14395</name>
</gene>
<evidence type="ECO:0000259" key="2">
    <source>
        <dbReference type="Pfam" id="PF04453"/>
    </source>
</evidence>
<evidence type="ECO:0000313" key="4">
    <source>
        <dbReference type="Proteomes" id="UP000187266"/>
    </source>
</evidence>
<dbReference type="GO" id="GO:0043165">
    <property type="term" value="P:Gram-negative-bacterium-type cell outer membrane assembly"/>
    <property type="evidence" value="ECO:0007669"/>
    <property type="project" value="UniProtKB-UniRule"/>
</dbReference>
<dbReference type="InterPro" id="IPR050218">
    <property type="entry name" value="LptD"/>
</dbReference>
<comment type="subcellular location">
    <subcellularLocation>
        <location evidence="1">Cell outer membrane</location>
    </subcellularLocation>
</comment>
<dbReference type="PANTHER" id="PTHR30189">
    <property type="entry name" value="LPS-ASSEMBLY PROTEIN"/>
    <property type="match status" value="1"/>
</dbReference>
<name>A0A1U7DMJ0_9RHOB</name>
<comment type="subunit">
    <text evidence="1">Component of the lipopolysaccharide transport and assembly complex.</text>
</comment>
<dbReference type="PANTHER" id="PTHR30189:SF1">
    <property type="entry name" value="LPS-ASSEMBLY PROTEIN LPTD"/>
    <property type="match status" value="1"/>
</dbReference>
<sequence precursor="true">MRRSLCLALLMSLAPGLGADPGTWGPGSAALAQQASQPATLLADSVRITGQQTIIARGNVEVLHQGTRLRAQAISYDGVSERLSIEGPIYLTDGPDTVLVADAAGLDRDLQDGILTGARLVLNQQLQIAAVEANRIGGRYTQLYKTVASSCQVCADRPVPLWQIRAEEIVHDSETRQIYFRNAQFRVADVPVFYLPRLRLPDPTLKRSTGFLVPSFRTTSVLGTGIKIPYFIAIGQDKDLTLTPYLTTSGSRTLEARYRQAFTWGEIEVEGAYTDDELRPAEGSRGYLFATGNARLPQDFRLIFDVERVSDPEYLLQYGYPNKDRLDSEVRITRTRRDQHINLRVVEFESLRTGEDNSLLPTLVGDIDYHKRFSPDVIGGQVNLRFQLHGHYRESDADRIGRDVQRSSARLEWKRSWTLNNGMVAALHARGAADLYGIFQDSSFRREELRTAAFGAAELRWPLERQTARARHLLEPVAQLVWSPRSTVSVPNEDSVVVEFDEGNLFSLGRFPGYDRYEQGTRLNLGLSYTRYDPAGWSTGVTVGRVVRMRDLGQFTEGSGLSGQASDWLVTTHIGGLGGLSLLNRALFGDDLSPDKNELRLAYAGRRGELAASYIWLEADPAESRPSDTSELTMTGKLGIGRQWVASTELRYDFEANRPSRAGLGLGYRNECVTIDLSVSHRYASSTSSSADTDLGLQVSLNGFGAKNDGRAYRRSCMN</sequence>
<dbReference type="Pfam" id="PF04453">
    <property type="entry name" value="LptD"/>
    <property type="match status" value="1"/>
</dbReference>
<keyword evidence="1" id="KW-0998">Cell outer membrane</keyword>
<evidence type="ECO:0000313" key="3">
    <source>
        <dbReference type="EMBL" id="APX91200.1"/>
    </source>
</evidence>
<keyword evidence="4" id="KW-1185">Reference proteome</keyword>
<comment type="function">
    <text evidence="1">Involved in the assembly of lipopolysaccharide (LPS) at the surface of the outer membrane.</text>
</comment>
<dbReference type="STRING" id="1267768.BV394_14395"/>
<dbReference type="Proteomes" id="UP000187266">
    <property type="component" value="Chromosome"/>
</dbReference>
<keyword evidence="1" id="KW-0732">Signal</keyword>
<dbReference type="AlphaFoldDB" id="A0A1U7DMJ0"/>
<protein>
    <recommendedName>
        <fullName evidence="1">LPS-assembly protein LptD</fullName>
    </recommendedName>
</protein>
<dbReference type="GO" id="GO:0009279">
    <property type="term" value="C:cell outer membrane"/>
    <property type="evidence" value="ECO:0007669"/>
    <property type="project" value="UniProtKB-SubCell"/>
</dbReference>
<organism evidence="3 4">
    <name type="scientific">Brevirhabdus pacifica</name>
    <dbReference type="NCBI Taxonomy" id="1267768"/>
    <lineage>
        <taxon>Bacteria</taxon>
        <taxon>Pseudomonadati</taxon>
        <taxon>Pseudomonadota</taxon>
        <taxon>Alphaproteobacteria</taxon>
        <taxon>Rhodobacterales</taxon>
        <taxon>Paracoccaceae</taxon>
        <taxon>Brevirhabdus</taxon>
    </lineage>
</organism>
<accession>A0A1U7DMJ0</accession>
<feature type="signal peptide" evidence="1">
    <location>
        <begin position="1"/>
        <end position="19"/>
    </location>
</feature>
<dbReference type="InterPro" id="IPR007543">
    <property type="entry name" value="LptD_C"/>
</dbReference>
<comment type="similarity">
    <text evidence="1">Belongs to the LptD family.</text>
</comment>
<dbReference type="EMBL" id="CP019124">
    <property type="protein sequence ID" value="APX91200.1"/>
    <property type="molecule type" value="Genomic_DNA"/>
</dbReference>